<dbReference type="Proteomes" id="UP000245934">
    <property type="component" value="Unassembled WGS sequence"/>
</dbReference>
<dbReference type="PANTHER" id="PTHR38682">
    <property type="entry name" value="V-TYPE ATP SYNTHASE SUBUNIT C"/>
    <property type="match status" value="1"/>
</dbReference>
<dbReference type="Pfam" id="PF01992">
    <property type="entry name" value="vATP-synt_AC39"/>
    <property type="match status" value="1"/>
</dbReference>
<evidence type="ECO:0000256" key="3">
    <source>
        <dbReference type="ARBA" id="ARBA00022781"/>
    </source>
</evidence>
<reference evidence="7 8" key="1">
    <citation type="submission" date="2018-05" db="EMBL/GenBank/DDBJ databases">
        <title>Draft genome of Methanospirillum stamsii Pt1.</title>
        <authorList>
            <person name="Dueholm M.S."/>
            <person name="Nielsen P.H."/>
            <person name="Bakmann L.F."/>
            <person name="Otzen D.E."/>
        </authorList>
    </citation>
    <scope>NUCLEOTIDE SEQUENCE [LARGE SCALE GENOMIC DNA]</scope>
    <source>
        <strain evidence="7 8">Pt1</strain>
    </source>
</reference>
<organism evidence="7 8">
    <name type="scientific">Methanospirillum stamsii</name>
    <dbReference type="NCBI Taxonomy" id="1277351"/>
    <lineage>
        <taxon>Archaea</taxon>
        <taxon>Methanobacteriati</taxon>
        <taxon>Methanobacteriota</taxon>
        <taxon>Stenosarchaea group</taxon>
        <taxon>Methanomicrobia</taxon>
        <taxon>Methanomicrobiales</taxon>
        <taxon>Methanospirillaceae</taxon>
        <taxon>Methanospirillum</taxon>
    </lineage>
</organism>
<dbReference type="Gene3D" id="1.20.1690.10">
    <property type="entry name" value="V-type ATP synthase subunit C domain"/>
    <property type="match status" value="2"/>
</dbReference>
<dbReference type="NCBIfam" id="NF002268">
    <property type="entry name" value="PRK01198.1-4"/>
    <property type="match status" value="1"/>
</dbReference>
<sequence>MVQNSGGPAPYIYVSTRLRVRKAKLLPPEEYQRMLNMSLPEIIRLIGETEYQKEVDELGTSFEGIDLIEVALSWNLAKEYQRVIELAPGSLKEFTMAYLRRWDIYNVLTILRGKMQGMKEGKIKEVLIPAGSLDRTILDRVLAEENCERVADALKNWKMYPTISAELSEGCAIGSFARLENELYKRLYADLLQIARRGVKGGNQFLKFVQLEIDVKNIKTLFRMRGDGYEEDAREFFISGATFTPEELQQMNQMANRNEVIDALLARIKAKALQVALEDLRTEKSEQEVDTELTKTQLDHMEQLSKINPFSIHPILVYLEKKKYEVVNLRAIARGKESRLPGETIGKYLVI</sequence>
<protein>
    <recommendedName>
        <fullName evidence="6">A-type ATP synthase subunit C</fullName>
    </recommendedName>
</protein>
<comment type="caution">
    <text evidence="7">The sequence shown here is derived from an EMBL/GenBank/DDBJ whole genome shotgun (WGS) entry which is preliminary data.</text>
</comment>
<comment type="function">
    <text evidence="6">Component of the A-type ATP synthase that produces ATP from ADP in the presence of a proton gradient across the membrane.</text>
</comment>
<dbReference type="HAMAP" id="MF_00314">
    <property type="entry name" value="ATP_synth_C_arch"/>
    <property type="match status" value="1"/>
</dbReference>
<dbReference type="InterPro" id="IPR036079">
    <property type="entry name" value="ATPase_csu/dsu_sf"/>
</dbReference>
<keyword evidence="8" id="KW-1185">Reference proteome</keyword>
<dbReference type="NCBIfam" id="TIGR02923">
    <property type="entry name" value="AhaC"/>
    <property type="match status" value="1"/>
</dbReference>
<dbReference type="GO" id="GO:0033179">
    <property type="term" value="C:proton-transporting V-type ATPase, V0 domain"/>
    <property type="evidence" value="ECO:0007669"/>
    <property type="project" value="InterPro"/>
</dbReference>
<dbReference type="GO" id="GO:0042777">
    <property type="term" value="P:proton motive force-driven plasma membrane ATP synthesis"/>
    <property type="evidence" value="ECO:0007669"/>
    <property type="project" value="UniProtKB-UniRule"/>
</dbReference>
<name>A0A2V2N418_9EURY</name>
<dbReference type="AlphaFoldDB" id="A0A2V2N418"/>
<dbReference type="GeneID" id="97611331"/>
<dbReference type="InterPro" id="IPR014272">
    <property type="entry name" value="ATPase_V0-cplx_csu"/>
</dbReference>
<dbReference type="InterPro" id="IPR035067">
    <property type="entry name" value="V-type_ATPase_csu/dsu"/>
</dbReference>
<dbReference type="GO" id="GO:0005886">
    <property type="term" value="C:plasma membrane"/>
    <property type="evidence" value="ECO:0007669"/>
    <property type="project" value="UniProtKB-SubCell"/>
</dbReference>
<dbReference type="RefSeq" id="WP_109941107.1">
    <property type="nucleotide sequence ID" value="NZ_CP176366.1"/>
</dbReference>
<dbReference type="EMBL" id="QGMZ01000019">
    <property type="protein sequence ID" value="PWR73320.1"/>
    <property type="molecule type" value="Genomic_DNA"/>
</dbReference>
<dbReference type="GO" id="GO:0046961">
    <property type="term" value="F:proton-transporting ATPase activity, rotational mechanism"/>
    <property type="evidence" value="ECO:0007669"/>
    <property type="project" value="InterPro"/>
</dbReference>
<dbReference type="InterPro" id="IPR044911">
    <property type="entry name" value="V-type_ATPase_csu/dsu_dom_3"/>
</dbReference>
<comment type="subunit">
    <text evidence="6">Has multiple subunits with at least A(3), B(3), C, D, E, F, H, I and proteolipid K(x).</text>
</comment>
<dbReference type="SUPFAM" id="SSF103486">
    <property type="entry name" value="V-type ATP synthase subunit C"/>
    <property type="match status" value="1"/>
</dbReference>
<dbReference type="PANTHER" id="PTHR38682:SF1">
    <property type="entry name" value="V-TYPE ATP SYNTHASE SUBUNIT C"/>
    <property type="match status" value="1"/>
</dbReference>
<evidence type="ECO:0000313" key="8">
    <source>
        <dbReference type="Proteomes" id="UP000245934"/>
    </source>
</evidence>
<accession>A0A2V2N418</accession>
<gene>
    <name evidence="7" type="primary">ahaC</name>
    <name evidence="6" type="synonym">atpC</name>
    <name evidence="7" type="ORF">DLD82_10635</name>
</gene>
<keyword evidence="2 6" id="KW-0813">Transport</keyword>
<evidence type="ECO:0000256" key="5">
    <source>
        <dbReference type="ARBA" id="ARBA00023310"/>
    </source>
</evidence>
<dbReference type="Gene3D" id="1.10.132.50">
    <property type="entry name" value="ATP synthase (C/AC39) subunit, domain 3"/>
    <property type="match status" value="1"/>
</dbReference>
<dbReference type="OrthoDB" id="4272at2157"/>
<dbReference type="GO" id="GO:0046933">
    <property type="term" value="F:proton-transporting ATP synthase activity, rotational mechanism"/>
    <property type="evidence" value="ECO:0007669"/>
    <property type="project" value="UniProtKB-UniRule"/>
</dbReference>
<evidence type="ECO:0000256" key="6">
    <source>
        <dbReference type="HAMAP-Rule" id="MF_00314"/>
    </source>
</evidence>
<keyword evidence="3 6" id="KW-0375">Hydrogen ion transport</keyword>
<keyword evidence="5 6" id="KW-0066">ATP synthesis</keyword>
<dbReference type="InterPro" id="IPR002843">
    <property type="entry name" value="ATPase_V0-cplx_csu/dsu"/>
</dbReference>
<comment type="similarity">
    <text evidence="1 6">Belongs to the V-ATPase V0D/AC39 subunit family.</text>
</comment>
<keyword evidence="6" id="KW-1003">Cell membrane</keyword>
<keyword evidence="6" id="KW-0472">Membrane</keyword>
<comment type="subcellular location">
    <subcellularLocation>
        <location evidence="6">Cell membrane</location>
        <topology evidence="6">Peripheral membrane protein</topology>
    </subcellularLocation>
</comment>
<keyword evidence="4 6" id="KW-0406">Ion transport</keyword>
<dbReference type="InterPro" id="IPR050873">
    <property type="entry name" value="V-ATPase_V0D/AC39_subunit"/>
</dbReference>
<evidence type="ECO:0000313" key="7">
    <source>
        <dbReference type="EMBL" id="PWR73320.1"/>
    </source>
</evidence>
<proteinExistence type="inferred from homology"/>
<evidence type="ECO:0000256" key="2">
    <source>
        <dbReference type="ARBA" id="ARBA00022448"/>
    </source>
</evidence>
<evidence type="ECO:0000256" key="4">
    <source>
        <dbReference type="ARBA" id="ARBA00023065"/>
    </source>
</evidence>
<evidence type="ECO:0000256" key="1">
    <source>
        <dbReference type="ARBA" id="ARBA00006709"/>
    </source>
</evidence>
<dbReference type="GO" id="GO:0005524">
    <property type="term" value="F:ATP binding"/>
    <property type="evidence" value="ECO:0007669"/>
    <property type="project" value="UniProtKB-UniRule"/>
</dbReference>